<evidence type="ECO:0000256" key="3">
    <source>
        <dbReference type="ARBA" id="ARBA00022490"/>
    </source>
</evidence>
<evidence type="ECO:0000259" key="7">
    <source>
        <dbReference type="PROSITE" id="PS51917"/>
    </source>
</evidence>
<keyword evidence="3" id="KW-0963">Cytoplasm</keyword>
<accession>A0A7S2R9U1</accession>
<dbReference type="AlphaFoldDB" id="A0A7S2R9U1"/>
<dbReference type="InterPro" id="IPR044868">
    <property type="entry name" value="Rpn13/ADRM1_Pru"/>
</dbReference>
<dbReference type="GO" id="GO:0005634">
    <property type="term" value="C:nucleus"/>
    <property type="evidence" value="ECO:0007669"/>
    <property type="project" value="UniProtKB-SubCell"/>
</dbReference>
<protein>
    <recommendedName>
        <fullName evidence="7">Pru domain-containing protein</fullName>
    </recommendedName>
</protein>
<evidence type="ECO:0000256" key="1">
    <source>
        <dbReference type="ARBA" id="ARBA00004123"/>
    </source>
</evidence>
<dbReference type="EMBL" id="HBHK01001959">
    <property type="protein sequence ID" value="CAD9664924.1"/>
    <property type="molecule type" value="Transcribed_RNA"/>
</dbReference>
<feature type="region of interest" description="Disordered" evidence="6">
    <location>
        <begin position="152"/>
        <end position="248"/>
    </location>
</feature>
<feature type="domain" description="Pru" evidence="7">
    <location>
        <begin position="10"/>
        <end position="129"/>
    </location>
</feature>
<evidence type="ECO:0000313" key="8">
    <source>
        <dbReference type="EMBL" id="CAD9664924.1"/>
    </source>
</evidence>
<dbReference type="PANTHER" id="PTHR12225">
    <property type="entry name" value="ADHESION REGULATING MOLECULE 1 110 KDA CELL MEMBRANE GLYCOPROTEIN"/>
    <property type="match status" value="1"/>
</dbReference>
<evidence type="ECO:0000256" key="4">
    <source>
        <dbReference type="ARBA" id="ARBA00022942"/>
    </source>
</evidence>
<dbReference type="InterPro" id="IPR006773">
    <property type="entry name" value="Rpn13/ADRM1"/>
</dbReference>
<sequence length="248" mass="26702">MQQTGDGFNGGAGTLLQFKAGKLNAKPKGNKKFDVEADPRKGLLVLSRNADGTTSLHWKVRATNSIEDDILVFPENQTFAKVETGRANDRVYLLQFKASSRRFFFWMQDPKAETDAENCRKLNEYMTNPQQARPTGSGALSDTDQNALMQFLSNFGGGAGTGENRGRPLQGGDLSSVLQGMNLPNTQQQSSSNEGSSNPSGESNTSESSNTASGSGNTTSDDTNNNEDNSNTDNNNNQGSGDNDDFYS</sequence>
<keyword evidence="5" id="KW-0539">Nucleus</keyword>
<proteinExistence type="predicted"/>
<evidence type="ECO:0000256" key="6">
    <source>
        <dbReference type="SAM" id="MobiDB-lite"/>
    </source>
</evidence>
<dbReference type="PROSITE" id="PS51917">
    <property type="entry name" value="PRU"/>
    <property type="match status" value="1"/>
</dbReference>
<dbReference type="PANTHER" id="PTHR12225:SF0">
    <property type="entry name" value="PROTEASOMAL UBIQUITIN RECEPTOR ADRM1"/>
    <property type="match status" value="1"/>
</dbReference>
<dbReference type="GO" id="GO:0005737">
    <property type="term" value="C:cytoplasm"/>
    <property type="evidence" value="ECO:0007669"/>
    <property type="project" value="UniProtKB-SubCell"/>
</dbReference>
<feature type="compositionally biased region" description="Low complexity" evidence="6">
    <location>
        <begin position="185"/>
        <end position="241"/>
    </location>
</feature>
<dbReference type="GO" id="GO:0008541">
    <property type="term" value="C:proteasome regulatory particle, lid subcomplex"/>
    <property type="evidence" value="ECO:0007669"/>
    <property type="project" value="TreeGrafter"/>
</dbReference>
<dbReference type="FunFam" id="2.30.29.70:FF:000001">
    <property type="entry name" value="Proteasomal ubiquitin receptor ADRM1"/>
    <property type="match status" value="1"/>
</dbReference>
<evidence type="ECO:0000256" key="5">
    <source>
        <dbReference type="ARBA" id="ARBA00023242"/>
    </source>
</evidence>
<organism evidence="8">
    <name type="scientific">Mucochytrium quahogii</name>
    <dbReference type="NCBI Taxonomy" id="96639"/>
    <lineage>
        <taxon>Eukaryota</taxon>
        <taxon>Sar</taxon>
        <taxon>Stramenopiles</taxon>
        <taxon>Bigyra</taxon>
        <taxon>Labyrinthulomycetes</taxon>
        <taxon>Thraustochytrida</taxon>
        <taxon>Thraustochytriidae</taxon>
        <taxon>Mucochytrium</taxon>
    </lineage>
</organism>
<gene>
    <name evidence="8" type="ORF">QSP1433_LOCUS1186</name>
</gene>
<dbReference type="GO" id="GO:0061133">
    <property type="term" value="F:endopeptidase activator activity"/>
    <property type="evidence" value="ECO:0007669"/>
    <property type="project" value="TreeGrafter"/>
</dbReference>
<dbReference type="InterPro" id="IPR038633">
    <property type="entry name" value="Rpn13/ADRM1_Pru_sf"/>
</dbReference>
<evidence type="ECO:0000256" key="2">
    <source>
        <dbReference type="ARBA" id="ARBA00004496"/>
    </source>
</evidence>
<dbReference type="Gene3D" id="2.30.29.70">
    <property type="entry name" value="Proteasomal ubiquitin receptor Rpn13/ADRM1"/>
    <property type="match status" value="1"/>
</dbReference>
<comment type="subcellular location">
    <subcellularLocation>
        <location evidence="2">Cytoplasm</location>
    </subcellularLocation>
    <subcellularLocation>
        <location evidence="1">Nucleus</location>
    </subcellularLocation>
</comment>
<keyword evidence="4" id="KW-0647">Proteasome</keyword>
<dbReference type="Pfam" id="PF04683">
    <property type="entry name" value="Rpn13_ADRM1_Pru"/>
    <property type="match status" value="1"/>
</dbReference>
<dbReference type="GO" id="GO:0070628">
    <property type="term" value="F:proteasome binding"/>
    <property type="evidence" value="ECO:0007669"/>
    <property type="project" value="TreeGrafter"/>
</dbReference>
<name>A0A7S2R9U1_9STRA</name>
<reference evidence="8" key="1">
    <citation type="submission" date="2021-01" db="EMBL/GenBank/DDBJ databases">
        <authorList>
            <person name="Corre E."/>
            <person name="Pelletier E."/>
            <person name="Niang G."/>
            <person name="Scheremetjew M."/>
            <person name="Finn R."/>
            <person name="Kale V."/>
            <person name="Holt S."/>
            <person name="Cochrane G."/>
            <person name="Meng A."/>
            <person name="Brown T."/>
            <person name="Cohen L."/>
        </authorList>
    </citation>
    <scope>NUCLEOTIDE SEQUENCE</scope>
    <source>
        <strain evidence="8">NY070348D</strain>
    </source>
</reference>